<dbReference type="PANTHER" id="PTHR24388">
    <property type="entry name" value="ZINC FINGER PROTEIN"/>
    <property type="match status" value="1"/>
</dbReference>
<keyword evidence="4" id="KW-0862">Zinc</keyword>
<dbReference type="EnsemblMetazoa" id="CJA13200.1">
    <property type="protein sequence ID" value="CJA13200.1"/>
    <property type="gene ID" value="WBGene00132404"/>
</dbReference>
<feature type="region of interest" description="Disordered" evidence="7">
    <location>
        <begin position="309"/>
        <end position="344"/>
    </location>
</feature>
<feature type="domain" description="C2H2-type" evidence="8">
    <location>
        <begin position="77"/>
        <end position="105"/>
    </location>
</feature>
<feature type="region of interest" description="Disordered" evidence="7">
    <location>
        <begin position="248"/>
        <end position="271"/>
    </location>
</feature>
<proteinExistence type="predicted"/>
<sequence length="372" mass="42306">MFNNDNLLSKENWQNANMQPGTSHGALLNANISYKHQVAVTVRTSKQTWTCSVCKKELSSKRSYTEHMNIHNKTRPFRCDHCSYAAASQMTLHRHKLRNHTPKTEWGYRCPYCEEAYMEPAGYQQHVQQRHPGKSATYGCPFRLCSLKSKSQRHFREHLAKHDRLDTIEGGVDPCQLTNQQLTRYMINDEIGDGFVRHHYSGGGACQKVMIRARQPVGIVPKIVVMPATVQSAAKPKMVHAQPRRIQIMSHQPPPPPPPEDGYYHPESSAAVPSTPYYRQLAQPLPRSYDEIPQEFDVDVDDPSDFEAIQSDMEEEEGHDDEEEDDGPPVLNREELGLGDPMYSLDWVGPEVEIATNEVSVFPNGLIEEELD</sequence>
<organism evidence="9 10">
    <name type="scientific">Caenorhabditis japonica</name>
    <dbReference type="NCBI Taxonomy" id="281687"/>
    <lineage>
        <taxon>Eukaryota</taxon>
        <taxon>Metazoa</taxon>
        <taxon>Ecdysozoa</taxon>
        <taxon>Nematoda</taxon>
        <taxon>Chromadorea</taxon>
        <taxon>Rhabditida</taxon>
        <taxon>Rhabditina</taxon>
        <taxon>Rhabditomorpha</taxon>
        <taxon>Rhabditoidea</taxon>
        <taxon>Rhabditidae</taxon>
        <taxon>Peloderinae</taxon>
        <taxon>Caenorhabditis</taxon>
    </lineage>
</organism>
<dbReference type="InterPro" id="IPR013087">
    <property type="entry name" value="Znf_C2H2_type"/>
</dbReference>
<keyword evidence="10" id="KW-1185">Reference proteome</keyword>
<keyword evidence="1" id="KW-0479">Metal-binding</keyword>
<dbReference type="SMART" id="SM00355">
    <property type="entry name" value="ZnF_C2H2"/>
    <property type="match status" value="4"/>
</dbReference>
<evidence type="ECO:0000256" key="5">
    <source>
        <dbReference type="ARBA" id="ARBA00023242"/>
    </source>
</evidence>
<dbReference type="InterPro" id="IPR050527">
    <property type="entry name" value="Snail/Krueppel_Znf"/>
</dbReference>
<dbReference type="Pfam" id="PF05605">
    <property type="entry name" value="zf-Di19"/>
    <property type="match status" value="1"/>
</dbReference>
<evidence type="ECO:0000256" key="4">
    <source>
        <dbReference type="ARBA" id="ARBA00022833"/>
    </source>
</evidence>
<dbReference type="Pfam" id="PF00096">
    <property type="entry name" value="zf-C2H2"/>
    <property type="match status" value="1"/>
</dbReference>
<dbReference type="GO" id="GO:0008270">
    <property type="term" value="F:zinc ion binding"/>
    <property type="evidence" value="ECO:0007669"/>
    <property type="project" value="UniProtKB-KW"/>
</dbReference>
<evidence type="ECO:0000313" key="9">
    <source>
        <dbReference type="EnsemblMetazoa" id="CJA13200.1"/>
    </source>
</evidence>
<dbReference type="Proteomes" id="UP000005237">
    <property type="component" value="Unassembled WGS sequence"/>
</dbReference>
<reference evidence="10" key="1">
    <citation type="submission" date="2010-08" db="EMBL/GenBank/DDBJ databases">
        <authorList>
            <consortium name="Caenorhabditis japonica Sequencing Consortium"/>
            <person name="Wilson R.K."/>
        </authorList>
    </citation>
    <scope>NUCLEOTIDE SEQUENCE [LARGE SCALE GENOMIC DNA]</scope>
    <source>
        <strain evidence="10">DF5081</strain>
    </source>
</reference>
<dbReference type="PROSITE" id="PS50157">
    <property type="entry name" value="ZINC_FINGER_C2H2_2"/>
    <property type="match status" value="3"/>
</dbReference>
<evidence type="ECO:0000259" key="8">
    <source>
        <dbReference type="PROSITE" id="PS50157"/>
    </source>
</evidence>
<keyword evidence="5" id="KW-0539">Nucleus</keyword>
<evidence type="ECO:0000256" key="1">
    <source>
        <dbReference type="ARBA" id="ARBA00022723"/>
    </source>
</evidence>
<dbReference type="InterPro" id="IPR008598">
    <property type="entry name" value="Di19_Zn-bd"/>
</dbReference>
<protein>
    <recommendedName>
        <fullName evidence="8">C2H2-type domain-containing protein</fullName>
    </recommendedName>
</protein>
<feature type="compositionally biased region" description="Acidic residues" evidence="7">
    <location>
        <begin position="312"/>
        <end position="327"/>
    </location>
</feature>
<dbReference type="InterPro" id="IPR036236">
    <property type="entry name" value="Znf_C2H2_sf"/>
</dbReference>
<dbReference type="GO" id="GO:0000981">
    <property type="term" value="F:DNA-binding transcription factor activity, RNA polymerase II-specific"/>
    <property type="evidence" value="ECO:0007669"/>
    <property type="project" value="TreeGrafter"/>
</dbReference>
<dbReference type="PANTHER" id="PTHR24388:SF104">
    <property type="entry name" value="AT-RICH BINDING PROTEIN-RELATED"/>
    <property type="match status" value="1"/>
</dbReference>
<keyword evidence="2" id="KW-0677">Repeat</keyword>
<evidence type="ECO:0000256" key="6">
    <source>
        <dbReference type="PROSITE-ProRule" id="PRU00042"/>
    </source>
</evidence>
<evidence type="ECO:0000256" key="7">
    <source>
        <dbReference type="SAM" id="MobiDB-lite"/>
    </source>
</evidence>
<evidence type="ECO:0000313" key="10">
    <source>
        <dbReference type="Proteomes" id="UP000005237"/>
    </source>
</evidence>
<name>A0A8R1DVG1_CAEJA</name>
<accession>A0A8R1DVG1</accession>
<dbReference type="PROSITE" id="PS00028">
    <property type="entry name" value="ZINC_FINGER_C2H2_1"/>
    <property type="match status" value="2"/>
</dbReference>
<evidence type="ECO:0000256" key="2">
    <source>
        <dbReference type="ARBA" id="ARBA00022737"/>
    </source>
</evidence>
<feature type="domain" description="C2H2-type" evidence="8">
    <location>
        <begin position="49"/>
        <end position="76"/>
    </location>
</feature>
<reference evidence="9" key="2">
    <citation type="submission" date="2022-06" db="UniProtKB">
        <authorList>
            <consortium name="EnsemblMetazoa"/>
        </authorList>
    </citation>
    <scope>IDENTIFICATION</scope>
    <source>
        <strain evidence="9">DF5081</strain>
    </source>
</reference>
<dbReference type="SUPFAM" id="SSF57667">
    <property type="entry name" value="beta-beta-alpha zinc fingers"/>
    <property type="match status" value="1"/>
</dbReference>
<keyword evidence="3 6" id="KW-0863">Zinc-finger</keyword>
<evidence type="ECO:0000256" key="3">
    <source>
        <dbReference type="ARBA" id="ARBA00022771"/>
    </source>
</evidence>
<dbReference type="Gene3D" id="3.30.160.60">
    <property type="entry name" value="Classic Zinc Finger"/>
    <property type="match status" value="2"/>
</dbReference>
<dbReference type="AlphaFoldDB" id="A0A8R1DVG1"/>
<dbReference type="GO" id="GO:0000978">
    <property type="term" value="F:RNA polymerase II cis-regulatory region sequence-specific DNA binding"/>
    <property type="evidence" value="ECO:0007669"/>
    <property type="project" value="TreeGrafter"/>
</dbReference>
<feature type="domain" description="C2H2-type" evidence="8">
    <location>
        <begin position="108"/>
        <end position="136"/>
    </location>
</feature>